<dbReference type="CDD" id="cd08253">
    <property type="entry name" value="zeta_crystallin"/>
    <property type="match status" value="1"/>
</dbReference>
<dbReference type="KEGG" id="scad:DN051_36965"/>
<protein>
    <submittedName>
        <fullName evidence="3">NADPH:quinone reductase</fullName>
    </submittedName>
</protein>
<evidence type="ECO:0000259" key="2">
    <source>
        <dbReference type="SMART" id="SM00829"/>
    </source>
</evidence>
<dbReference type="RefSeq" id="WP_112442721.1">
    <property type="nucleotide sequence ID" value="NZ_CP030073.1"/>
</dbReference>
<dbReference type="InterPro" id="IPR051603">
    <property type="entry name" value="Zinc-ADH_QOR/CCCR"/>
</dbReference>
<sequence length="320" mass="33509">MRAAYITEHGTPDVIRYADLPVPTPGPTDVLVKVDMVSVNHVDTFVRSGAYATSTPFPFVIGRDLVGTVAGSSVARFAPGDRVWSNSLGHAGRQGSFAEYAAVPHDRLYHLPDGVDAELAAPLLHTAATAHLALFRTGSLAPGETVLIAGAGGGVGSALVQLAAAAGARVVATCSPTDFEWCETCGAEQVFDYADPELNTRLREAAGDGYDLWIDNSGRHDLQTAVAALAHGGRIIALAGMTARPELPIGALYTKDASIRGFAISNASTADLADAARLVNHLLSTKRLVSRARSPIPLSQAAEAHRQMEAGARDRILLTV</sequence>
<dbReference type="InterPro" id="IPR013154">
    <property type="entry name" value="ADH-like_N"/>
</dbReference>
<dbReference type="Proteomes" id="UP000249616">
    <property type="component" value="Chromosome"/>
</dbReference>
<evidence type="ECO:0000313" key="3">
    <source>
        <dbReference type="EMBL" id="AWW42896.1"/>
    </source>
</evidence>
<dbReference type="Gene3D" id="3.90.180.10">
    <property type="entry name" value="Medium-chain alcohol dehydrogenases, catalytic domain"/>
    <property type="match status" value="1"/>
</dbReference>
<dbReference type="SMART" id="SM00829">
    <property type="entry name" value="PKS_ER"/>
    <property type="match status" value="1"/>
</dbReference>
<dbReference type="SUPFAM" id="SSF51735">
    <property type="entry name" value="NAD(P)-binding Rossmann-fold domains"/>
    <property type="match status" value="1"/>
</dbReference>
<dbReference type="Pfam" id="PF08240">
    <property type="entry name" value="ADH_N"/>
    <property type="match status" value="1"/>
</dbReference>
<feature type="domain" description="Enoyl reductase (ER)" evidence="2">
    <location>
        <begin position="10"/>
        <end position="318"/>
    </location>
</feature>
<organism evidence="3 4">
    <name type="scientific">Streptomyces cadmiisoli</name>
    <dbReference type="NCBI Taxonomy" id="2184053"/>
    <lineage>
        <taxon>Bacteria</taxon>
        <taxon>Bacillati</taxon>
        <taxon>Actinomycetota</taxon>
        <taxon>Actinomycetes</taxon>
        <taxon>Kitasatosporales</taxon>
        <taxon>Streptomycetaceae</taxon>
        <taxon>Streptomyces</taxon>
        <taxon>Streptomyces aurantiacus group</taxon>
    </lineage>
</organism>
<dbReference type="GO" id="GO:0016491">
    <property type="term" value="F:oxidoreductase activity"/>
    <property type="evidence" value="ECO:0007669"/>
    <property type="project" value="InterPro"/>
</dbReference>
<name>A0A2Z4JCW5_9ACTN</name>
<dbReference type="InterPro" id="IPR036291">
    <property type="entry name" value="NAD(P)-bd_dom_sf"/>
</dbReference>
<dbReference type="Pfam" id="PF00107">
    <property type="entry name" value="ADH_zinc_N"/>
    <property type="match status" value="1"/>
</dbReference>
<dbReference type="PANTHER" id="PTHR44154">
    <property type="entry name" value="QUINONE OXIDOREDUCTASE"/>
    <property type="match status" value="1"/>
</dbReference>
<accession>A0A2Z4JCW5</accession>
<keyword evidence="4" id="KW-1185">Reference proteome</keyword>
<dbReference type="InterPro" id="IPR011032">
    <property type="entry name" value="GroES-like_sf"/>
</dbReference>
<dbReference type="InterPro" id="IPR013149">
    <property type="entry name" value="ADH-like_C"/>
</dbReference>
<dbReference type="AlphaFoldDB" id="A0A2Z4JCW5"/>
<proteinExistence type="predicted"/>
<dbReference type="PANTHER" id="PTHR44154:SF1">
    <property type="entry name" value="QUINONE OXIDOREDUCTASE"/>
    <property type="match status" value="1"/>
</dbReference>
<dbReference type="Gene3D" id="3.40.50.720">
    <property type="entry name" value="NAD(P)-binding Rossmann-like Domain"/>
    <property type="match status" value="1"/>
</dbReference>
<evidence type="ECO:0000313" key="4">
    <source>
        <dbReference type="Proteomes" id="UP000249616"/>
    </source>
</evidence>
<evidence type="ECO:0000256" key="1">
    <source>
        <dbReference type="ARBA" id="ARBA00022857"/>
    </source>
</evidence>
<keyword evidence="1" id="KW-0521">NADP</keyword>
<dbReference type="SUPFAM" id="SSF50129">
    <property type="entry name" value="GroES-like"/>
    <property type="match status" value="1"/>
</dbReference>
<gene>
    <name evidence="3" type="ORF">DN051_36965</name>
</gene>
<reference evidence="3 4" key="1">
    <citation type="journal article" date="2019" name="Int. J. Syst. Evol. Microbiol.">
        <title>Streptomyces cadmiisoli sp. nov., a novel actinomycete isolated from cadmium-contaminated soil.</title>
        <authorList>
            <person name="Li K."/>
            <person name="Tang X."/>
            <person name="Zhao J."/>
            <person name="Guo Y."/>
            <person name="Tang Y."/>
            <person name="Gao J."/>
        </authorList>
    </citation>
    <scope>NUCLEOTIDE SEQUENCE [LARGE SCALE GENOMIC DNA]</scope>
    <source>
        <strain evidence="3 4">ZFG47</strain>
    </source>
</reference>
<dbReference type="InterPro" id="IPR020843">
    <property type="entry name" value="ER"/>
</dbReference>
<dbReference type="EMBL" id="CP030073">
    <property type="protein sequence ID" value="AWW42896.1"/>
    <property type="molecule type" value="Genomic_DNA"/>
</dbReference>